<dbReference type="GO" id="GO:0008664">
    <property type="term" value="F:RNA 2',3'-cyclic 3'-phosphodiesterase activity"/>
    <property type="evidence" value="ECO:0007669"/>
    <property type="project" value="UniProtKB-EC"/>
</dbReference>
<feature type="short sequence motif" description="HXTX 1" evidence="2">
    <location>
        <begin position="43"/>
        <end position="46"/>
    </location>
</feature>
<dbReference type="Proteomes" id="UP000218899">
    <property type="component" value="Chromosome"/>
</dbReference>
<dbReference type="HAMAP" id="MF_01940">
    <property type="entry name" value="RNA_CPDase"/>
    <property type="match status" value="1"/>
</dbReference>
<dbReference type="Pfam" id="PF13563">
    <property type="entry name" value="2_5_RNA_ligase2"/>
    <property type="match status" value="1"/>
</dbReference>
<dbReference type="PANTHER" id="PTHR35561:SF1">
    <property type="entry name" value="RNA 2',3'-CYCLIC PHOSPHODIESTERASE"/>
    <property type="match status" value="1"/>
</dbReference>
<dbReference type="PANTHER" id="PTHR35561">
    <property type="entry name" value="RNA 2',3'-CYCLIC PHOSPHODIESTERASE"/>
    <property type="match status" value="1"/>
</dbReference>
<feature type="active site" description="Proton acceptor" evidence="2">
    <location>
        <position position="125"/>
    </location>
</feature>
<keyword evidence="4" id="KW-1185">Reference proteome</keyword>
<dbReference type="KEGG" id="sva:SVA_3007"/>
<accession>A0A1B4V7S9</accession>
<evidence type="ECO:0000313" key="4">
    <source>
        <dbReference type="Proteomes" id="UP000218899"/>
    </source>
</evidence>
<dbReference type="SUPFAM" id="SSF55144">
    <property type="entry name" value="LigT-like"/>
    <property type="match status" value="1"/>
</dbReference>
<comment type="function">
    <text evidence="2">Hydrolyzes RNA 2',3'-cyclic phosphodiester to an RNA 2'-phosphomonoester.</text>
</comment>
<comment type="catalytic activity">
    <reaction evidence="2">
        <text>a 3'-end 2',3'-cyclophospho-ribonucleotide-RNA + H2O = a 3'-end 2'-phospho-ribonucleotide-RNA + H(+)</text>
        <dbReference type="Rhea" id="RHEA:11828"/>
        <dbReference type="Rhea" id="RHEA-COMP:10464"/>
        <dbReference type="Rhea" id="RHEA-COMP:17353"/>
        <dbReference type="ChEBI" id="CHEBI:15377"/>
        <dbReference type="ChEBI" id="CHEBI:15378"/>
        <dbReference type="ChEBI" id="CHEBI:83064"/>
        <dbReference type="ChEBI" id="CHEBI:173113"/>
        <dbReference type="EC" id="3.1.4.58"/>
    </reaction>
</comment>
<dbReference type="EMBL" id="AP014936">
    <property type="protein sequence ID" value="BAU49555.1"/>
    <property type="molecule type" value="Genomic_DNA"/>
</dbReference>
<dbReference type="NCBIfam" id="TIGR02258">
    <property type="entry name" value="2_5_ligase"/>
    <property type="match status" value="1"/>
</dbReference>
<dbReference type="GO" id="GO:0004113">
    <property type="term" value="F:2',3'-cyclic-nucleotide 3'-phosphodiesterase activity"/>
    <property type="evidence" value="ECO:0007669"/>
    <property type="project" value="InterPro"/>
</dbReference>
<feature type="short sequence motif" description="HXTX 2" evidence="2">
    <location>
        <begin position="125"/>
        <end position="128"/>
    </location>
</feature>
<dbReference type="OrthoDB" id="7061261at2"/>
<dbReference type="Gene3D" id="3.90.1140.10">
    <property type="entry name" value="Cyclic phosphodiesterase"/>
    <property type="match status" value="1"/>
</dbReference>
<dbReference type="InterPro" id="IPR004175">
    <property type="entry name" value="RNA_CPDase"/>
</dbReference>
<proteinExistence type="inferred from homology"/>
<dbReference type="GO" id="GO:0016874">
    <property type="term" value="F:ligase activity"/>
    <property type="evidence" value="ECO:0007669"/>
    <property type="project" value="UniProtKB-KW"/>
</dbReference>
<dbReference type="EC" id="3.1.4.58" evidence="2"/>
<comment type="similarity">
    <text evidence="2">Belongs to the 2H phosphoesterase superfamily. ThpR family.</text>
</comment>
<keyword evidence="1 2" id="KW-0378">Hydrolase</keyword>
<keyword evidence="3" id="KW-0436">Ligase</keyword>
<evidence type="ECO:0000313" key="3">
    <source>
        <dbReference type="EMBL" id="BAU49555.1"/>
    </source>
</evidence>
<name>A0A1B4V7S9_9GAMM</name>
<evidence type="ECO:0000256" key="1">
    <source>
        <dbReference type="ARBA" id="ARBA00022801"/>
    </source>
</evidence>
<gene>
    <name evidence="3" type="ORF">SVA_3007</name>
</gene>
<dbReference type="AlphaFoldDB" id="A0A1B4V7S9"/>
<feature type="active site" description="Proton donor" evidence="2">
    <location>
        <position position="43"/>
    </location>
</feature>
<dbReference type="InterPro" id="IPR009097">
    <property type="entry name" value="Cyclic_Pdiesterase"/>
</dbReference>
<evidence type="ECO:0000256" key="2">
    <source>
        <dbReference type="HAMAP-Rule" id="MF_01940"/>
    </source>
</evidence>
<sequence>MAEDASVNDRLFFALWPDPDVQARLASLAAAYEGRRVATENLHLTLAFLGLTDTDRRACYERAAQTVPFVPFDLVLTEVQWQRRRGIAWMAARGVPAELTALVSALNDALRKCGFTPEARPFRAHVTLARKVRRGGRVEPDPIRWRVDRFWLVSSQLAPGGSRYTPERCWPTPA</sequence>
<protein>
    <recommendedName>
        <fullName evidence="2">RNA 2',3'-cyclic phosphodiesterase</fullName>
        <shortName evidence="2">RNA 2',3'-CPDase</shortName>
        <ecNumber evidence="2">3.1.4.58</ecNumber>
    </recommendedName>
</protein>
<organism evidence="3 4">
    <name type="scientific">Sulfurifustis variabilis</name>
    <dbReference type="NCBI Taxonomy" id="1675686"/>
    <lineage>
        <taxon>Bacteria</taxon>
        <taxon>Pseudomonadati</taxon>
        <taxon>Pseudomonadota</taxon>
        <taxon>Gammaproteobacteria</taxon>
        <taxon>Acidiferrobacterales</taxon>
        <taxon>Acidiferrobacteraceae</taxon>
        <taxon>Sulfurifustis</taxon>
    </lineage>
</organism>
<reference evidence="3 4" key="1">
    <citation type="submission" date="2015-08" db="EMBL/GenBank/DDBJ databases">
        <title>Complete genome sequence of Sulfurifustis variabilis.</title>
        <authorList>
            <person name="Miura A."/>
            <person name="Kojima H."/>
            <person name="Fukui M."/>
        </authorList>
    </citation>
    <scope>NUCLEOTIDE SEQUENCE [LARGE SCALE GENOMIC DNA]</scope>
    <source>
        <strain evidence="4">skN76</strain>
    </source>
</reference>